<comment type="similarity">
    <text evidence="1">Belongs to the glycosyl hydrolase 16 family.</text>
</comment>
<evidence type="ECO:0000259" key="2">
    <source>
        <dbReference type="PROSITE" id="PS51762"/>
    </source>
</evidence>
<dbReference type="PROSITE" id="PS51762">
    <property type="entry name" value="GH16_2"/>
    <property type="match status" value="1"/>
</dbReference>
<evidence type="ECO:0000256" key="1">
    <source>
        <dbReference type="ARBA" id="ARBA00006865"/>
    </source>
</evidence>
<dbReference type="Pfam" id="PF00722">
    <property type="entry name" value="Glyco_hydro_16"/>
    <property type="match status" value="1"/>
</dbReference>
<dbReference type="GO" id="GO:0005975">
    <property type="term" value="P:carbohydrate metabolic process"/>
    <property type="evidence" value="ECO:0007669"/>
    <property type="project" value="InterPro"/>
</dbReference>
<dbReference type="EMBL" id="SJPJ01000001">
    <property type="protein sequence ID" value="TWT78769.1"/>
    <property type="molecule type" value="Genomic_DNA"/>
</dbReference>
<keyword evidence="4" id="KW-1185">Reference proteome</keyword>
<feature type="domain" description="GH16" evidence="2">
    <location>
        <begin position="164"/>
        <end position="430"/>
    </location>
</feature>
<organism evidence="3 4">
    <name type="scientific">Novipirellula herctigrandis</name>
    <dbReference type="NCBI Taxonomy" id="2527986"/>
    <lineage>
        <taxon>Bacteria</taxon>
        <taxon>Pseudomonadati</taxon>
        <taxon>Planctomycetota</taxon>
        <taxon>Planctomycetia</taxon>
        <taxon>Pirellulales</taxon>
        <taxon>Pirellulaceae</taxon>
        <taxon>Novipirellula</taxon>
    </lineage>
</organism>
<accession>A0A5C5YUQ3</accession>
<protein>
    <submittedName>
        <fullName evidence="3">Endo-1,3-1,4-beta-glycanase ExsH</fullName>
        <ecNumber evidence="3">3.2.1.-</ecNumber>
    </submittedName>
</protein>
<dbReference type="SUPFAM" id="SSF49899">
    <property type="entry name" value="Concanavalin A-like lectins/glucanases"/>
    <property type="match status" value="1"/>
</dbReference>
<dbReference type="AlphaFoldDB" id="A0A5C5YUQ3"/>
<evidence type="ECO:0000313" key="4">
    <source>
        <dbReference type="Proteomes" id="UP000315010"/>
    </source>
</evidence>
<keyword evidence="3" id="KW-0326">Glycosidase</keyword>
<dbReference type="PANTHER" id="PTHR10963">
    <property type="entry name" value="GLYCOSYL HYDROLASE-RELATED"/>
    <property type="match status" value="1"/>
</dbReference>
<dbReference type="PANTHER" id="PTHR10963:SF55">
    <property type="entry name" value="GLYCOSIDE HYDROLASE FAMILY 16 PROTEIN"/>
    <property type="match status" value="1"/>
</dbReference>
<dbReference type="Gene3D" id="2.60.120.200">
    <property type="match status" value="1"/>
</dbReference>
<dbReference type="GO" id="GO:0004553">
    <property type="term" value="F:hydrolase activity, hydrolyzing O-glycosyl compounds"/>
    <property type="evidence" value="ECO:0007669"/>
    <property type="project" value="InterPro"/>
</dbReference>
<dbReference type="InterPro" id="IPR050546">
    <property type="entry name" value="Glycosyl_Hydrlase_16"/>
</dbReference>
<dbReference type="RefSeq" id="WP_419193766.1">
    <property type="nucleotide sequence ID" value="NZ_SJPJ01000001.1"/>
</dbReference>
<keyword evidence="3" id="KW-0378">Hydrolase</keyword>
<dbReference type="EC" id="3.2.1.-" evidence="3"/>
<dbReference type="Proteomes" id="UP000315010">
    <property type="component" value="Unassembled WGS sequence"/>
</dbReference>
<name>A0A5C5YUQ3_9BACT</name>
<dbReference type="InterPro" id="IPR000757">
    <property type="entry name" value="Beta-glucanase-like"/>
</dbReference>
<reference evidence="3 4" key="1">
    <citation type="submission" date="2019-02" db="EMBL/GenBank/DDBJ databases">
        <title>Deep-cultivation of Planctomycetes and their phenomic and genomic characterization uncovers novel biology.</title>
        <authorList>
            <person name="Wiegand S."/>
            <person name="Jogler M."/>
            <person name="Boedeker C."/>
            <person name="Pinto D."/>
            <person name="Vollmers J."/>
            <person name="Rivas-Marin E."/>
            <person name="Kohn T."/>
            <person name="Peeters S.H."/>
            <person name="Heuer A."/>
            <person name="Rast P."/>
            <person name="Oberbeckmann S."/>
            <person name="Bunk B."/>
            <person name="Jeske O."/>
            <person name="Meyerdierks A."/>
            <person name="Storesund J.E."/>
            <person name="Kallscheuer N."/>
            <person name="Luecker S."/>
            <person name="Lage O.M."/>
            <person name="Pohl T."/>
            <person name="Merkel B.J."/>
            <person name="Hornburger P."/>
            <person name="Mueller R.-W."/>
            <person name="Bruemmer F."/>
            <person name="Labrenz M."/>
            <person name="Spormann A.M."/>
            <person name="Op Den Camp H."/>
            <person name="Overmann J."/>
            <person name="Amann R."/>
            <person name="Jetten M.S.M."/>
            <person name="Mascher T."/>
            <person name="Medema M.H."/>
            <person name="Devos D.P."/>
            <person name="Kaster A.-K."/>
            <person name="Ovreas L."/>
            <person name="Rohde M."/>
            <person name="Galperin M.Y."/>
            <person name="Jogler C."/>
        </authorList>
    </citation>
    <scope>NUCLEOTIDE SEQUENCE [LARGE SCALE GENOMIC DNA]</scope>
    <source>
        <strain evidence="3 4">CA13</strain>
    </source>
</reference>
<proteinExistence type="inferred from homology"/>
<evidence type="ECO:0000313" key="3">
    <source>
        <dbReference type="EMBL" id="TWT78769.1"/>
    </source>
</evidence>
<dbReference type="InterPro" id="IPR013320">
    <property type="entry name" value="ConA-like_dom_sf"/>
</dbReference>
<comment type="caution">
    <text evidence="3">The sequence shown here is derived from an EMBL/GenBank/DDBJ whole genome shotgun (WGS) entry which is preliminary data.</text>
</comment>
<gene>
    <name evidence="3" type="primary">exsH_1</name>
    <name evidence="3" type="ORF">CA13_01660</name>
</gene>
<sequence length="648" mass="71223">MKQVIRVVVMKYIILFVLTAGFFATTILAQEAGSTAKIDGYHEFNYGQVAEDAEQWTQAIRVMQPALRSEVRGDVTVKFQASGMPHANALCWHQAESLDRWGEDSNLIPGGIVLDANGNGTFVFPADEFPHGPVNVRIYAHNGNDKKDIFELQLFNLGGVKWNEGIPATDPPATKGMRLIYADDFDGPNSISNDGRDAKYNAHKPGGGDFSGWQFSNVLGDGKPFDQKDTWLRIAARKDDESPNGRSGIIASVNRDFEGVWAKAPCYMECRFTAQSAIGTWPAFWTLALGDEGTDELDIIEAYGGKGTGNPNHGGYSIVSHFWEQKNADGTDKKAFSTRVPIMELGGKSYWSSTFHTYGVYIGLEETVYYFDDIEVLRHPSGTVSIHYPHFFMVNYAIGGISGWPIDLERYSNGTDMWVDFVRVYAEQPVIEGYTPNLGPIPRIKTAAVGLNFSVKDEASTQLSPNQAAGAAGVAQGNWNNLVGPSGQMTQGMDDKGNTVDGLTVKWSVPSEEHAWRSKLGRDWGFEHANLKLQSGYIQLGGELSVADVPYKKYDVHVYLAADDNQGSGSVTISSPDGGVVANKTYYYWKRWLDGIFVESDATSLDEVKPSNCVVFRGITAKQFKIEWTGNLKQGWTGVSGIQIVAQP</sequence>